<comment type="pathway">
    <text evidence="10">Cell wall biogenesis; peptidoglycan biosynthesis.</text>
</comment>
<dbReference type="InterPro" id="IPR006009">
    <property type="entry name" value="GlcNAc_MurG"/>
</dbReference>
<accession>C8XGY6</accession>
<dbReference type="RefSeq" id="WP_015749043.1">
    <property type="nucleotide sequence ID" value="NC_013235.1"/>
</dbReference>
<evidence type="ECO:0000313" key="14">
    <source>
        <dbReference type="Proteomes" id="UP000002218"/>
    </source>
</evidence>
<dbReference type="GO" id="GO:0008360">
    <property type="term" value="P:regulation of cell shape"/>
    <property type="evidence" value="ECO:0007669"/>
    <property type="project" value="UniProtKB-KW"/>
</dbReference>
<gene>
    <name evidence="10" type="primary">murG</name>
    <name evidence="13" type="ordered locus">Namu_3924</name>
</gene>
<name>C8XGY6_NAKMY</name>
<feature type="binding site" evidence="10">
    <location>
        <position position="127"/>
    </location>
    <ligand>
        <name>UDP-N-acetyl-alpha-D-glucosamine</name>
        <dbReference type="ChEBI" id="CHEBI:57705"/>
    </ligand>
</feature>
<dbReference type="SUPFAM" id="SSF53756">
    <property type="entry name" value="UDP-Glycosyltransferase/glycogen phosphorylase"/>
    <property type="match status" value="1"/>
</dbReference>
<comment type="subcellular location">
    <subcellularLocation>
        <location evidence="10">Cell membrane</location>
        <topology evidence="10">Peripheral membrane protein</topology>
        <orientation evidence="10">Cytoplasmic side</orientation>
    </subcellularLocation>
</comment>
<sequence precursor="true">MSGGISVLLAGGGTAGHIEPALAVADALVAADPTITITALGTERGLETSLVPDRGYELRLIPAVPLPRKPSTDLLTLPSRMHRAVQATRAVMAERKVDVVVGFGGYVALPAYLAARKRVPVVIHEANARAGLANKIGSRWASAVAAAVDGSGLRGAQVVGNPVRRSLSELDRAGLRASAREFFGLDPDAPTLLVFGGSQGAQRINAAISEAAPDLVGAGIGVLHAHGRKNTITLPELPAGPAYVSVPYLDRMDLAYSAADLVLARSGAMTVAEIAAVGLPAVYVPLPHGNGEQRLNASGQIAAGSAIIIEDAELDRATVVSRVIPLAVDGIVRDGMAAAAAGLAAERADERVAAMVRDAVR</sequence>
<dbReference type="GO" id="GO:0005886">
    <property type="term" value="C:plasma membrane"/>
    <property type="evidence" value="ECO:0007669"/>
    <property type="project" value="UniProtKB-SubCell"/>
</dbReference>
<dbReference type="PANTHER" id="PTHR21015:SF22">
    <property type="entry name" value="GLYCOSYLTRANSFERASE"/>
    <property type="match status" value="1"/>
</dbReference>
<comment type="function">
    <text evidence="10">Cell wall formation. Catalyzes the transfer of a GlcNAc subunit on undecaprenyl-pyrophosphoryl-MurNAc-pentapeptide (lipid intermediate I) to form undecaprenyl-pyrophosphoryl-MurNAc-(pentapeptide)GlcNAc (lipid intermediate II).</text>
</comment>
<evidence type="ECO:0000256" key="2">
    <source>
        <dbReference type="ARBA" id="ARBA00022618"/>
    </source>
</evidence>
<dbReference type="GO" id="GO:0051301">
    <property type="term" value="P:cell division"/>
    <property type="evidence" value="ECO:0007669"/>
    <property type="project" value="UniProtKB-KW"/>
</dbReference>
<keyword evidence="3 10" id="KW-0328">Glycosyltransferase</keyword>
<dbReference type="FunCoup" id="C8XGY6">
    <property type="interactions" value="73"/>
</dbReference>
<organism evidence="13 14">
    <name type="scientific">Nakamurella multipartita (strain ATCC 700099 / DSM 44233 / CIP 104796 / JCM 9543 / NBRC 105858 / Y-104)</name>
    <name type="common">Microsphaera multipartita</name>
    <dbReference type="NCBI Taxonomy" id="479431"/>
    <lineage>
        <taxon>Bacteria</taxon>
        <taxon>Bacillati</taxon>
        <taxon>Actinomycetota</taxon>
        <taxon>Actinomycetes</taxon>
        <taxon>Nakamurellales</taxon>
        <taxon>Nakamurellaceae</taxon>
        <taxon>Nakamurella</taxon>
    </lineage>
</organism>
<dbReference type="KEGG" id="nml:Namu_3924"/>
<dbReference type="Pfam" id="PF03033">
    <property type="entry name" value="Glyco_transf_28"/>
    <property type="match status" value="1"/>
</dbReference>
<dbReference type="eggNOG" id="COG0707">
    <property type="taxonomic scope" value="Bacteria"/>
</dbReference>
<dbReference type="EC" id="2.4.1.227" evidence="10"/>
<feature type="binding site" evidence="10">
    <location>
        <position position="293"/>
    </location>
    <ligand>
        <name>UDP-N-acetyl-alpha-D-glucosamine</name>
        <dbReference type="ChEBI" id="CHEBI:57705"/>
    </ligand>
</feature>
<dbReference type="InterPro" id="IPR004276">
    <property type="entry name" value="GlycoTrans_28_N"/>
</dbReference>
<keyword evidence="8 10" id="KW-0131">Cell cycle</keyword>
<feature type="binding site" evidence="10">
    <location>
        <position position="164"/>
    </location>
    <ligand>
        <name>UDP-N-acetyl-alpha-D-glucosamine</name>
        <dbReference type="ChEBI" id="CHEBI:57705"/>
    </ligand>
</feature>
<dbReference type="GO" id="GO:0009252">
    <property type="term" value="P:peptidoglycan biosynthetic process"/>
    <property type="evidence" value="ECO:0007669"/>
    <property type="project" value="UniProtKB-UniRule"/>
</dbReference>
<evidence type="ECO:0000259" key="12">
    <source>
        <dbReference type="Pfam" id="PF04101"/>
    </source>
</evidence>
<dbReference type="InParanoid" id="C8XGY6"/>
<dbReference type="HAMAP" id="MF_00033">
    <property type="entry name" value="MurG"/>
    <property type="match status" value="1"/>
</dbReference>
<keyword evidence="9 10" id="KW-0961">Cell wall biogenesis/degradation</keyword>
<dbReference type="CDD" id="cd03785">
    <property type="entry name" value="GT28_MurG"/>
    <property type="match status" value="1"/>
</dbReference>
<feature type="binding site" evidence="10">
    <location>
        <begin position="14"/>
        <end position="16"/>
    </location>
    <ligand>
        <name>UDP-N-acetyl-alpha-D-glucosamine</name>
        <dbReference type="ChEBI" id="CHEBI:57705"/>
    </ligand>
</feature>
<dbReference type="Pfam" id="PF04101">
    <property type="entry name" value="Glyco_tran_28_C"/>
    <property type="match status" value="1"/>
</dbReference>
<dbReference type="GO" id="GO:0051991">
    <property type="term" value="F:UDP-N-acetyl-D-glucosamine:N-acetylmuramoyl-L-alanyl-D-glutamyl-meso-2,6-diaminopimelyl-D-alanyl-D-alanine-diphosphoundecaprenol 4-beta-N-acetylglucosaminlytransferase activity"/>
    <property type="evidence" value="ECO:0007669"/>
    <property type="project" value="RHEA"/>
</dbReference>
<dbReference type="Proteomes" id="UP000002218">
    <property type="component" value="Chromosome"/>
</dbReference>
<evidence type="ECO:0000256" key="4">
    <source>
        <dbReference type="ARBA" id="ARBA00022679"/>
    </source>
</evidence>
<evidence type="ECO:0000256" key="6">
    <source>
        <dbReference type="ARBA" id="ARBA00022984"/>
    </source>
</evidence>
<keyword evidence="14" id="KW-1185">Reference proteome</keyword>
<comment type="catalytic activity">
    <reaction evidence="10">
        <text>di-trans,octa-cis-undecaprenyl diphospho-N-acetyl-alpha-D-muramoyl-L-alanyl-D-glutamyl-meso-2,6-diaminopimeloyl-D-alanyl-D-alanine + UDP-N-acetyl-alpha-D-glucosamine = di-trans,octa-cis-undecaprenyl diphospho-[N-acetyl-alpha-D-glucosaminyl-(1-&gt;4)]-N-acetyl-alpha-D-muramoyl-L-alanyl-D-glutamyl-meso-2,6-diaminopimeloyl-D-alanyl-D-alanine + UDP + H(+)</text>
        <dbReference type="Rhea" id="RHEA:31227"/>
        <dbReference type="ChEBI" id="CHEBI:15378"/>
        <dbReference type="ChEBI" id="CHEBI:57705"/>
        <dbReference type="ChEBI" id="CHEBI:58223"/>
        <dbReference type="ChEBI" id="CHEBI:61387"/>
        <dbReference type="ChEBI" id="CHEBI:61388"/>
        <dbReference type="EC" id="2.4.1.227"/>
    </reaction>
</comment>
<evidence type="ECO:0000256" key="8">
    <source>
        <dbReference type="ARBA" id="ARBA00023306"/>
    </source>
</evidence>
<dbReference type="STRING" id="479431.Namu_3924"/>
<keyword evidence="2 10" id="KW-0132">Cell division</keyword>
<dbReference type="GO" id="GO:0005975">
    <property type="term" value="P:carbohydrate metabolic process"/>
    <property type="evidence" value="ECO:0007669"/>
    <property type="project" value="InterPro"/>
</dbReference>
<keyword evidence="6 10" id="KW-0573">Peptidoglycan synthesis</keyword>
<dbReference type="AlphaFoldDB" id="C8XGY6"/>
<dbReference type="UniPathway" id="UPA00219"/>
<evidence type="ECO:0000313" key="13">
    <source>
        <dbReference type="EMBL" id="ACV80217.1"/>
    </source>
</evidence>
<protein>
    <recommendedName>
        <fullName evidence="10">UDP-N-acetylglucosamine--N-acetylmuramyl-(pentapeptide) pyrophosphoryl-undecaprenol N-acetylglucosamine transferase</fullName>
        <ecNumber evidence="10">2.4.1.227</ecNumber>
    </recommendedName>
    <alternativeName>
        <fullName evidence="10">Undecaprenyl-PP-MurNAc-pentapeptide-UDPGlcNAc GlcNAc transferase</fullName>
    </alternativeName>
</protein>
<comment type="similarity">
    <text evidence="10">Belongs to the glycosyltransferase 28 family. MurG subfamily.</text>
</comment>
<proteinExistence type="inferred from homology"/>
<feature type="binding site" evidence="10">
    <location>
        <position position="198"/>
    </location>
    <ligand>
        <name>UDP-N-acetyl-alpha-D-glucosamine</name>
        <dbReference type="ChEBI" id="CHEBI:57705"/>
    </ligand>
</feature>
<dbReference type="CAZy" id="GT28">
    <property type="family name" value="Glycosyltransferase Family 28"/>
</dbReference>
<keyword evidence="7 10" id="KW-0472">Membrane</keyword>
<keyword evidence="5 10" id="KW-0133">Cell shape</keyword>
<dbReference type="PANTHER" id="PTHR21015">
    <property type="entry name" value="UDP-N-ACETYLGLUCOSAMINE--N-ACETYLMURAMYL-(PENTAPEPTIDE) PYROPHOSPHORYL-UNDECAPRENOL N-ACETYLGLUCOSAMINE TRANSFERASE 1"/>
    <property type="match status" value="1"/>
</dbReference>
<evidence type="ECO:0000256" key="9">
    <source>
        <dbReference type="ARBA" id="ARBA00023316"/>
    </source>
</evidence>
<dbReference type="GO" id="GO:0050511">
    <property type="term" value="F:undecaprenyldiphospho-muramoylpentapeptide beta-N-acetylglucosaminyltransferase activity"/>
    <property type="evidence" value="ECO:0007669"/>
    <property type="project" value="UniProtKB-UniRule"/>
</dbReference>
<keyword evidence="4 10" id="KW-0808">Transferase</keyword>
<dbReference type="EMBL" id="CP001737">
    <property type="protein sequence ID" value="ACV80217.1"/>
    <property type="molecule type" value="Genomic_DNA"/>
</dbReference>
<dbReference type="HOGENOM" id="CLU_037404_1_0_11"/>
<dbReference type="OrthoDB" id="9808936at2"/>
<dbReference type="Gene3D" id="3.40.50.2000">
    <property type="entry name" value="Glycogen Phosphorylase B"/>
    <property type="match status" value="2"/>
</dbReference>
<feature type="domain" description="Glycosyltransferase family 28 N-terminal" evidence="11">
    <location>
        <begin position="7"/>
        <end position="145"/>
    </location>
</feature>
<evidence type="ECO:0000256" key="1">
    <source>
        <dbReference type="ARBA" id="ARBA00022475"/>
    </source>
</evidence>
<feature type="domain" description="Glycosyl transferase family 28 C-terminal" evidence="12">
    <location>
        <begin position="191"/>
        <end position="339"/>
    </location>
</feature>
<evidence type="ECO:0000256" key="10">
    <source>
        <dbReference type="HAMAP-Rule" id="MF_00033"/>
    </source>
</evidence>
<reference evidence="14" key="1">
    <citation type="submission" date="2009-09" db="EMBL/GenBank/DDBJ databases">
        <title>The complete genome of Nakamurella multipartita DSM 44233.</title>
        <authorList>
            <consortium name="US DOE Joint Genome Institute (JGI-PGF)"/>
            <person name="Lucas S."/>
            <person name="Copeland A."/>
            <person name="Lapidus A."/>
            <person name="Glavina del Rio T."/>
            <person name="Dalin E."/>
            <person name="Tice H."/>
            <person name="Bruce D."/>
            <person name="Goodwin L."/>
            <person name="Pitluck S."/>
            <person name="Kyrpides N."/>
            <person name="Mavromatis K."/>
            <person name="Ivanova N."/>
            <person name="Ovchinnikova G."/>
            <person name="Sims D."/>
            <person name="Meincke L."/>
            <person name="Brettin T."/>
            <person name="Detter J.C."/>
            <person name="Han C."/>
            <person name="Larimer F."/>
            <person name="Land M."/>
            <person name="Hauser L."/>
            <person name="Markowitz V."/>
            <person name="Cheng J.-F."/>
            <person name="Hugenholtz P."/>
            <person name="Woyke T."/>
            <person name="Wu D."/>
            <person name="Klenk H.-P."/>
            <person name="Eisen J.A."/>
        </authorList>
    </citation>
    <scope>NUCLEOTIDE SEQUENCE [LARGE SCALE GENOMIC DNA]</scope>
    <source>
        <strain evidence="14">ATCC 700099 / DSM 44233 / CIP 104796 / JCM 9543 / NBRC 105858 / Y-104</strain>
    </source>
</reference>
<evidence type="ECO:0000256" key="3">
    <source>
        <dbReference type="ARBA" id="ARBA00022676"/>
    </source>
</evidence>
<reference evidence="13 14" key="2">
    <citation type="journal article" date="2010" name="Stand. Genomic Sci.">
        <title>Complete genome sequence of Nakamurella multipartita type strain (Y-104).</title>
        <authorList>
            <person name="Tice H."/>
            <person name="Mayilraj S."/>
            <person name="Sims D."/>
            <person name="Lapidus A."/>
            <person name="Nolan M."/>
            <person name="Lucas S."/>
            <person name="Glavina Del Rio T."/>
            <person name="Copeland A."/>
            <person name="Cheng J.F."/>
            <person name="Meincke L."/>
            <person name="Bruce D."/>
            <person name="Goodwin L."/>
            <person name="Pitluck S."/>
            <person name="Ivanova N."/>
            <person name="Mavromatis K."/>
            <person name="Ovchinnikova G."/>
            <person name="Pati A."/>
            <person name="Chen A."/>
            <person name="Palaniappan K."/>
            <person name="Land M."/>
            <person name="Hauser L."/>
            <person name="Chang Y.J."/>
            <person name="Jeffries C.D."/>
            <person name="Detter J.C."/>
            <person name="Brettin T."/>
            <person name="Rohde M."/>
            <person name="Goker M."/>
            <person name="Bristow J."/>
            <person name="Eisen J.A."/>
            <person name="Markowitz V."/>
            <person name="Hugenholtz P."/>
            <person name="Kyrpides N.C."/>
            <person name="Klenk H.P."/>
            <person name="Chen F."/>
        </authorList>
    </citation>
    <scope>NUCLEOTIDE SEQUENCE [LARGE SCALE GENOMIC DNA]</scope>
    <source>
        <strain evidence="14">ATCC 700099 / DSM 44233 / CIP 104796 / JCM 9543 / NBRC 105858 / Y-104</strain>
    </source>
</reference>
<evidence type="ECO:0000256" key="7">
    <source>
        <dbReference type="ARBA" id="ARBA00023136"/>
    </source>
</evidence>
<dbReference type="InterPro" id="IPR007235">
    <property type="entry name" value="Glyco_trans_28_C"/>
</dbReference>
<evidence type="ECO:0000256" key="5">
    <source>
        <dbReference type="ARBA" id="ARBA00022960"/>
    </source>
</evidence>
<dbReference type="GO" id="GO:0071555">
    <property type="term" value="P:cell wall organization"/>
    <property type="evidence" value="ECO:0007669"/>
    <property type="project" value="UniProtKB-KW"/>
</dbReference>
<dbReference type="NCBIfam" id="TIGR01133">
    <property type="entry name" value="murG"/>
    <property type="match status" value="1"/>
</dbReference>
<evidence type="ECO:0000259" key="11">
    <source>
        <dbReference type="Pfam" id="PF03033"/>
    </source>
</evidence>
<keyword evidence="1 10" id="KW-1003">Cell membrane</keyword>
<comment type="caution">
    <text evidence="10">Lacks conserved residue(s) required for the propagation of feature annotation.</text>
</comment>